<feature type="domain" description="PAS" evidence="1">
    <location>
        <begin position="6"/>
        <end position="76"/>
    </location>
</feature>
<keyword evidence="6" id="KW-1185">Reference proteome</keyword>
<dbReference type="CDD" id="cd00130">
    <property type="entry name" value="PAS"/>
    <property type="match status" value="2"/>
</dbReference>
<dbReference type="KEGG" id="tem:JW646_13840"/>
<proteinExistence type="predicted"/>
<dbReference type="InterPro" id="IPR037522">
    <property type="entry name" value="HD_GYP_dom"/>
</dbReference>
<accession>A0AAX2ZBT3</accession>
<evidence type="ECO:0000259" key="2">
    <source>
        <dbReference type="PROSITE" id="PS50113"/>
    </source>
</evidence>
<dbReference type="InterPro" id="IPR035965">
    <property type="entry name" value="PAS-like_dom_sf"/>
</dbReference>
<evidence type="ECO:0000259" key="3">
    <source>
        <dbReference type="PROSITE" id="PS50887"/>
    </source>
</evidence>
<dbReference type="InterPro" id="IPR043128">
    <property type="entry name" value="Rev_trsase/Diguanyl_cyclase"/>
</dbReference>
<dbReference type="PANTHER" id="PTHR45228:SF1">
    <property type="entry name" value="CYCLIC DI-GMP PHOSPHODIESTERASE TM_0186"/>
    <property type="match status" value="1"/>
</dbReference>
<evidence type="ECO:0000313" key="5">
    <source>
        <dbReference type="EMBL" id="UEL46713.1"/>
    </source>
</evidence>
<evidence type="ECO:0000313" key="6">
    <source>
        <dbReference type="Proteomes" id="UP001198983"/>
    </source>
</evidence>
<dbReference type="Proteomes" id="UP001198983">
    <property type="component" value="Chromosome"/>
</dbReference>
<dbReference type="GO" id="GO:0006355">
    <property type="term" value="P:regulation of DNA-templated transcription"/>
    <property type="evidence" value="ECO:0007669"/>
    <property type="project" value="InterPro"/>
</dbReference>
<dbReference type="SMART" id="SM00091">
    <property type="entry name" value="PAS"/>
    <property type="match status" value="2"/>
</dbReference>
<dbReference type="Gene3D" id="3.30.70.270">
    <property type="match status" value="1"/>
</dbReference>
<evidence type="ECO:0000259" key="4">
    <source>
        <dbReference type="PROSITE" id="PS51832"/>
    </source>
</evidence>
<keyword evidence="5" id="KW-0808">Transferase</keyword>
<dbReference type="SUPFAM" id="SSF109604">
    <property type="entry name" value="HD-domain/PDEase-like"/>
    <property type="match status" value="1"/>
</dbReference>
<dbReference type="InterPro" id="IPR013767">
    <property type="entry name" value="PAS_fold"/>
</dbReference>
<dbReference type="PROSITE" id="PS50113">
    <property type="entry name" value="PAC"/>
    <property type="match status" value="1"/>
</dbReference>
<organism evidence="5 6">
    <name type="scientific">Terrisporobacter hibernicus</name>
    <dbReference type="NCBI Taxonomy" id="2813371"/>
    <lineage>
        <taxon>Bacteria</taxon>
        <taxon>Bacillati</taxon>
        <taxon>Bacillota</taxon>
        <taxon>Clostridia</taxon>
        <taxon>Peptostreptococcales</taxon>
        <taxon>Peptostreptococcaceae</taxon>
        <taxon>Terrisporobacter</taxon>
    </lineage>
</organism>
<dbReference type="Gene3D" id="3.30.450.20">
    <property type="entry name" value="PAS domain"/>
    <property type="match status" value="2"/>
</dbReference>
<dbReference type="InterPro" id="IPR000700">
    <property type="entry name" value="PAS-assoc_C"/>
</dbReference>
<dbReference type="SUPFAM" id="SSF55785">
    <property type="entry name" value="PYP-like sensor domain (PAS domain)"/>
    <property type="match status" value="2"/>
</dbReference>
<name>A0AAX2ZBT3_9FIRM</name>
<dbReference type="InterPro" id="IPR052020">
    <property type="entry name" value="Cyclic_di-GMP/3'3'-cGAMP_PDE"/>
</dbReference>
<dbReference type="SMART" id="SM00267">
    <property type="entry name" value="GGDEF"/>
    <property type="match status" value="1"/>
</dbReference>
<dbReference type="CDD" id="cd00077">
    <property type="entry name" value="HDc"/>
    <property type="match status" value="1"/>
</dbReference>
<dbReference type="SMART" id="SM00086">
    <property type="entry name" value="PAC"/>
    <property type="match status" value="2"/>
</dbReference>
<dbReference type="PANTHER" id="PTHR45228">
    <property type="entry name" value="CYCLIC DI-GMP PHOSPHODIESTERASE TM_0186-RELATED"/>
    <property type="match status" value="1"/>
</dbReference>
<gene>
    <name evidence="5" type="ORF">JW646_13840</name>
</gene>
<dbReference type="Pfam" id="PF00989">
    <property type="entry name" value="PAS"/>
    <property type="match status" value="1"/>
</dbReference>
<dbReference type="RefSeq" id="WP_228415474.1">
    <property type="nucleotide sequence ID" value="NZ_CP081135.1"/>
</dbReference>
<feature type="domain" description="HD-GYP" evidence="4">
    <location>
        <begin position="410"/>
        <end position="598"/>
    </location>
</feature>
<sequence length="598" mass="69215">MEYNNSTDIYKLFLENIPYPVWIQDIDTKIIFINDHYENLYNVKACDVIGKKTVDVFSKEKSDTYNEQLKNTLITKKVTISEVLIKGLYFRTYIFPILDKKQETQGVAGIVIDINEKKQKHLELIHQKNILRTIIDTLPEAIFYKDEHSKYLGYNKAFLNNFKNFHNCNLLDDDGLLEKTDLDLMYNKQRAMNFYKQDKKILKTKKPISFENCYKHADGHIITEESIKTPIIDEYGNIRGIVGISRDITQHKTLEDKLRYLSEIDALTDLYNRNSFEEKIKKLNKANYHPLGIIMGDVNGLKLINDTLGHLEGDNLLRSISNVLKSSCSESGYVFRWGGDEFIILVPNADELKCDKLIKQILNDCKKYDYKYMQLSISLGAVVKHEVDDNIYDCINKAEEKVYRHKLLDNKSIKSSIMDSLLKSLEEKNLETNEHAKRVTKYALALGQKLNFKISELDELILVARLHDIGKIGISEDILLKPGSLTNEEFEIMKTHTEKGYRIINASSELYTVAKCVLTHHERWDGKGYPLGLKGDEIPLVSRIINIADSFDVMTNNRPYKNTKSKNEAIKELQRCAGTQFDPTLVHYFIEYINDIEE</sequence>
<dbReference type="CDD" id="cd01949">
    <property type="entry name" value="GGDEF"/>
    <property type="match status" value="1"/>
</dbReference>
<evidence type="ECO:0000259" key="1">
    <source>
        <dbReference type="PROSITE" id="PS50112"/>
    </source>
</evidence>
<dbReference type="InterPro" id="IPR000014">
    <property type="entry name" value="PAS"/>
</dbReference>
<dbReference type="InterPro" id="IPR000160">
    <property type="entry name" value="GGDEF_dom"/>
</dbReference>
<dbReference type="PROSITE" id="PS50887">
    <property type="entry name" value="GGDEF"/>
    <property type="match status" value="1"/>
</dbReference>
<feature type="domain" description="PAC" evidence="2">
    <location>
        <begin position="208"/>
        <end position="260"/>
    </location>
</feature>
<dbReference type="EMBL" id="CP081135">
    <property type="protein sequence ID" value="UEL46713.1"/>
    <property type="molecule type" value="Genomic_DNA"/>
</dbReference>
<dbReference type="InterPro" id="IPR001610">
    <property type="entry name" value="PAC"/>
</dbReference>
<dbReference type="Pfam" id="PF08448">
    <property type="entry name" value="PAS_4"/>
    <property type="match status" value="1"/>
</dbReference>
<dbReference type="Gene3D" id="1.10.3210.10">
    <property type="entry name" value="Hypothetical protein af1432"/>
    <property type="match status" value="1"/>
</dbReference>
<dbReference type="InterPro" id="IPR029787">
    <property type="entry name" value="Nucleotide_cyclase"/>
</dbReference>
<dbReference type="GO" id="GO:0052621">
    <property type="term" value="F:diguanylate cyclase activity"/>
    <property type="evidence" value="ECO:0007669"/>
    <property type="project" value="UniProtKB-EC"/>
</dbReference>
<dbReference type="InterPro" id="IPR013656">
    <property type="entry name" value="PAS_4"/>
</dbReference>
<dbReference type="AlphaFoldDB" id="A0AAX2ZBT3"/>
<protein>
    <submittedName>
        <fullName evidence="5">Diguanylate cyclase</fullName>
        <ecNumber evidence="5">2.7.7.65</ecNumber>
    </submittedName>
</protein>
<dbReference type="Pfam" id="PF00990">
    <property type="entry name" value="GGDEF"/>
    <property type="match status" value="1"/>
</dbReference>
<dbReference type="NCBIfam" id="TIGR00229">
    <property type="entry name" value="sensory_box"/>
    <property type="match status" value="2"/>
</dbReference>
<dbReference type="EC" id="2.7.7.65" evidence="5"/>
<feature type="domain" description="GGDEF" evidence="3">
    <location>
        <begin position="289"/>
        <end position="420"/>
    </location>
</feature>
<dbReference type="InterPro" id="IPR003607">
    <property type="entry name" value="HD/PDEase_dom"/>
</dbReference>
<dbReference type="Pfam" id="PF13487">
    <property type="entry name" value="HD_5"/>
    <property type="match status" value="1"/>
</dbReference>
<dbReference type="SMART" id="SM00471">
    <property type="entry name" value="HDc"/>
    <property type="match status" value="1"/>
</dbReference>
<dbReference type="PROSITE" id="PS51832">
    <property type="entry name" value="HD_GYP"/>
    <property type="match status" value="1"/>
</dbReference>
<keyword evidence="5" id="KW-0548">Nucleotidyltransferase</keyword>
<dbReference type="PROSITE" id="PS50112">
    <property type="entry name" value="PAS"/>
    <property type="match status" value="1"/>
</dbReference>
<reference evidence="5 6" key="1">
    <citation type="journal article" date="2023" name="Int. J. Syst. Evol. Microbiol.">
        <title>Terrisporobacter hibernicus sp. nov., isolated from bovine faeces in Northern Ireland.</title>
        <authorList>
            <person name="Mitchell M."/>
            <person name="Nguyen S.V."/>
            <person name="Connor M."/>
            <person name="Fairley D.J."/>
            <person name="Donoghue O."/>
            <person name="Marshall H."/>
            <person name="Koolman L."/>
            <person name="McMullan G."/>
            <person name="Schaffer K.E."/>
            <person name="McGrath J.W."/>
            <person name="Fanning S."/>
        </authorList>
    </citation>
    <scope>NUCLEOTIDE SEQUENCE [LARGE SCALE GENOMIC DNA]</scope>
    <source>
        <strain evidence="5 6">MCA3</strain>
    </source>
</reference>
<dbReference type="NCBIfam" id="TIGR00254">
    <property type="entry name" value="GGDEF"/>
    <property type="match status" value="1"/>
</dbReference>
<dbReference type="SUPFAM" id="SSF55073">
    <property type="entry name" value="Nucleotide cyclase"/>
    <property type="match status" value="1"/>
</dbReference>